<dbReference type="Pfam" id="PF00593">
    <property type="entry name" value="TonB_dep_Rec_b-barrel"/>
    <property type="match status" value="1"/>
</dbReference>
<reference evidence="14" key="1">
    <citation type="submission" date="2023-07" db="EMBL/GenBank/DDBJ databases">
        <title>Dyadobacter sp. nov 'subterranea' isolated from contaminted grondwater.</title>
        <authorList>
            <person name="Szabo I."/>
            <person name="Al-Omari J."/>
            <person name="Szerdahelyi S.G."/>
            <person name="Rado J."/>
        </authorList>
    </citation>
    <scope>NUCLEOTIDE SEQUENCE [LARGE SCALE GENOMIC DNA]</scope>
    <source>
        <strain evidence="14">UP-52</strain>
    </source>
</reference>
<evidence type="ECO:0000256" key="7">
    <source>
        <dbReference type="ARBA" id="ARBA00023237"/>
    </source>
</evidence>
<evidence type="ECO:0000256" key="6">
    <source>
        <dbReference type="ARBA" id="ARBA00023136"/>
    </source>
</evidence>
<dbReference type="PANTHER" id="PTHR30442:SF0">
    <property type="entry name" value="FE(3+) DICITRATE TRANSPORT PROTEIN FECA"/>
    <property type="match status" value="1"/>
</dbReference>
<proteinExistence type="inferred from homology"/>
<dbReference type="PANTHER" id="PTHR30442">
    <property type="entry name" value="IRON III DICITRATE TRANSPORT PROTEIN FECA"/>
    <property type="match status" value="1"/>
</dbReference>
<dbReference type="Gene3D" id="2.40.170.20">
    <property type="entry name" value="TonB-dependent receptor, beta-barrel domain"/>
    <property type="match status" value="1"/>
</dbReference>
<evidence type="ECO:0000259" key="12">
    <source>
        <dbReference type="Pfam" id="PF07715"/>
    </source>
</evidence>
<dbReference type="Proteomes" id="UP000634134">
    <property type="component" value="Unassembled WGS sequence"/>
</dbReference>
<dbReference type="InterPro" id="IPR008969">
    <property type="entry name" value="CarboxyPept-like_regulatory"/>
</dbReference>
<name>A0ABR9WHR8_9BACT</name>
<dbReference type="SUPFAM" id="SSF56935">
    <property type="entry name" value="Porins"/>
    <property type="match status" value="1"/>
</dbReference>
<keyword evidence="5 9" id="KW-0798">TonB box</keyword>
<keyword evidence="2 8" id="KW-0813">Transport</keyword>
<evidence type="ECO:0000256" key="10">
    <source>
        <dbReference type="SAM" id="Phobius"/>
    </source>
</evidence>
<feature type="domain" description="TonB-dependent receptor-like beta-barrel" evidence="11">
    <location>
        <begin position="370"/>
        <end position="794"/>
    </location>
</feature>
<protein>
    <submittedName>
        <fullName evidence="13">TonB-dependent receptor</fullName>
    </submittedName>
</protein>
<evidence type="ECO:0000256" key="5">
    <source>
        <dbReference type="ARBA" id="ARBA00023077"/>
    </source>
</evidence>
<keyword evidence="7 8" id="KW-0998">Cell outer membrane</keyword>
<feature type="domain" description="TonB-dependent receptor plug" evidence="12">
    <location>
        <begin position="174"/>
        <end position="260"/>
    </location>
</feature>
<keyword evidence="4 8" id="KW-0812">Transmembrane</keyword>
<keyword evidence="13" id="KW-0675">Receptor</keyword>
<gene>
    <name evidence="13" type="ORF">IEE83_22420</name>
</gene>
<evidence type="ECO:0000256" key="3">
    <source>
        <dbReference type="ARBA" id="ARBA00022452"/>
    </source>
</evidence>
<keyword evidence="3 8" id="KW-1134">Transmembrane beta strand</keyword>
<keyword evidence="10" id="KW-1133">Transmembrane helix</keyword>
<dbReference type="Gene3D" id="2.170.130.10">
    <property type="entry name" value="TonB-dependent receptor, plug domain"/>
    <property type="match status" value="1"/>
</dbReference>
<evidence type="ECO:0000259" key="11">
    <source>
        <dbReference type="Pfam" id="PF00593"/>
    </source>
</evidence>
<accession>A0ABR9WHR8</accession>
<dbReference type="Gene3D" id="2.60.40.1120">
    <property type="entry name" value="Carboxypeptidase-like, regulatory domain"/>
    <property type="match status" value="1"/>
</dbReference>
<dbReference type="InterPro" id="IPR037066">
    <property type="entry name" value="Plug_dom_sf"/>
</dbReference>
<dbReference type="RefSeq" id="WP_194122694.1">
    <property type="nucleotide sequence ID" value="NZ_JACYGY010000001.1"/>
</dbReference>
<organism evidence="13 14">
    <name type="scientific">Dyadobacter subterraneus</name>
    <dbReference type="NCBI Taxonomy" id="2773304"/>
    <lineage>
        <taxon>Bacteria</taxon>
        <taxon>Pseudomonadati</taxon>
        <taxon>Bacteroidota</taxon>
        <taxon>Cytophagia</taxon>
        <taxon>Cytophagales</taxon>
        <taxon>Spirosomataceae</taxon>
        <taxon>Dyadobacter</taxon>
    </lineage>
</organism>
<dbReference type="Pfam" id="PF13715">
    <property type="entry name" value="CarbopepD_reg_2"/>
    <property type="match status" value="1"/>
</dbReference>
<dbReference type="InterPro" id="IPR039426">
    <property type="entry name" value="TonB-dep_rcpt-like"/>
</dbReference>
<dbReference type="SUPFAM" id="SSF49464">
    <property type="entry name" value="Carboxypeptidase regulatory domain-like"/>
    <property type="match status" value="1"/>
</dbReference>
<dbReference type="PROSITE" id="PS52016">
    <property type="entry name" value="TONB_DEPENDENT_REC_3"/>
    <property type="match status" value="1"/>
</dbReference>
<feature type="transmembrane region" description="Helical" evidence="10">
    <location>
        <begin position="28"/>
        <end position="46"/>
    </location>
</feature>
<evidence type="ECO:0000313" key="14">
    <source>
        <dbReference type="Proteomes" id="UP000634134"/>
    </source>
</evidence>
<comment type="subcellular location">
    <subcellularLocation>
        <location evidence="1 8">Cell outer membrane</location>
        <topology evidence="1 8">Multi-pass membrane protein</topology>
    </subcellularLocation>
</comment>
<keyword evidence="14" id="KW-1185">Reference proteome</keyword>
<evidence type="ECO:0000256" key="4">
    <source>
        <dbReference type="ARBA" id="ARBA00022692"/>
    </source>
</evidence>
<dbReference type="Pfam" id="PF07715">
    <property type="entry name" value="Plug"/>
    <property type="match status" value="1"/>
</dbReference>
<dbReference type="EMBL" id="JACYGY010000001">
    <property type="protein sequence ID" value="MBE9464649.1"/>
    <property type="molecule type" value="Genomic_DNA"/>
</dbReference>
<evidence type="ECO:0000256" key="2">
    <source>
        <dbReference type="ARBA" id="ARBA00022448"/>
    </source>
</evidence>
<comment type="similarity">
    <text evidence="8 9">Belongs to the TonB-dependent receptor family.</text>
</comment>
<evidence type="ECO:0000256" key="9">
    <source>
        <dbReference type="RuleBase" id="RU003357"/>
    </source>
</evidence>
<keyword evidence="6 8" id="KW-0472">Membrane</keyword>
<evidence type="ECO:0000256" key="1">
    <source>
        <dbReference type="ARBA" id="ARBA00004571"/>
    </source>
</evidence>
<sequence length="828" mass="92967">MDHRLEAIITNSFKLILYFINRKVLRKLFVLLIITVISAVDFTLSAQRITVSGKVSGSEGTAIPNAQIQIKSLKTGVVADSSGFYTLSVKPGKYSFEVSAVGFESQTETAKVSKELTLNFILKSLIRQLNAVDVKDKKNDVNGLRRLADVENMAIYAGKKNEVIVLDGVNANLATNNARQIYAKVPGVNIVENDSYGIQLGVATRGLNPNRTTEFNSRQNGYDISADPIGYPESYYTPPTEAISRIEIVRGAASLQYGTQFGGLLNFQFKKGNPDKKFELDTRQTVGTYGLFNSFNAIGGQVGKLNYYGFYQHKQGNGWRDNTNFNLNTGYAAVSWDLTPKLKIGGEITMMDYLMQQPGGLTDAEFEENPRTSYRNGNWFKAKWNIPAVHLDYQLGEKTKINLRTYGLVAQRGSIGNIINPLRDKTDTTARRQLSYDHYNNWGSEFRFLHRYKIAGKVSSFLAGARYFQGNTQKKQGSGFEGKDANFNFPNPDKVDEFDYTFPSHNAAFFVENVIWLNEKWSVTPGFRMEYINTNSRGYSVSDVTNEIVQGREKKNRSFPLFGIGVNHAITTKSEIYFNISQNYSPVNYSDIQVRTPNFQVDPNLKDVTGFNADLGFRGQYKNWLNFDLSAYYLDYNNRIGIIRIASDDGLEVIRYRTNVGRSRSRGVEAFGEINFFRLLGKPESTGDLSFFASVAYTDAAYTKAINPLLNTLIVGRQVEFAPKLITRAGITFRKNRFGTTLQMAYTSQQFTDAYNSSHTADGLVGEIPAYKLVDWTANYQLKNVNFSLSVNNVLNEKYFTRRALGFPGPGIIPSDGRTAYLTVGFKI</sequence>
<evidence type="ECO:0000313" key="13">
    <source>
        <dbReference type="EMBL" id="MBE9464649.1"/>
    </source>
</evidence>
<comment type="caution">
    <text evidence="13">The sequence shown here is derived from an EMBL/GenBank/DDBJ whole genome shotgun (WGS) entry which is preliminary data.</text>
</comment>
<dbReference type="InterPro" id="IPR000531">
    <property type="entry name" value="Beta-barrel_TonB"/>
</dbReference>
<evidence type="ECO:0000256" key="8">
    <source>
        <dbReference type="PROSITE-ProRule" id="PRU01360"/>
    </source>
</evidence>
<dbReference type="InterPro" id="IPR012910">
    <property type="entry name" value="Plug_dom"/>
</dbReference>
<dbReference type="InterPro" id="IPR036942">
    <property type="entry name" value="Beta-barrel_TonB_sf"/>
</dbReference>